<sequence length="98" mass="11510">MDIKKQLEIEAKGDHLVLVVFYADWTPHYEWIGPILRTYEKRTVDLIKVNTEENQDIADLHNVETVPAFILLHGGHELWRQVGELTVDELKEVLDDFR</sequence>
<dbReference type="PANTHER" id="PTHR45663:SF11">
    <property type="entry name" value="GEO12009P1"/>
    <property type="match status" value="1"/>
</dbReference>
<protein>
    <submittedName>
        <fullName evidence="2">Thiol reductase thioredoxin</fullName>
    </submittedName>
</protein>
<gene>
    <name evidence="2" type="ORF">KGMB02408_07480</name>
</gene>
<name>A0A401LQQ1_9BACE</name>
<reference evidence="2 3" key="1">
    <citation type="submission" date="2018-10" db="EMBL/GenBank/DDBJ databases">
        <title>Draft Genome Sequence of Bacteroides sp. KCTC 15687.</title>
        <authorList>
            <person name="Yu S.Y."/>
            <person name="Kim J.S."/>
            <person name="Oh B.S."/>
            <person name="Park S.H."/>
            <person name="Kang S.W."/>
            <person name="Park J.E."/>
            <person name="Choi S.H."/>
            <person name="Han K.I."/>
            <person name="Lee K.C."/>
            <person name="Eom M.K."/>
            <person name="Suh M.K."/>
            <person name="Lee D.H."/>
            <person name="Yoon H."/>
            <person name="Kim B."/>
            <person name="Yang S.J."/>
            <person name="Lee J.S."/>
            <person name="Lee J.H."/>
        </authorList>
    </citation>
    <scope>NUCLEOTIDE SEQUENCE [LARGE SCALE GENOMIC DNA]</scope>
    <source>
        <strain evidence="2 3">KCTC 15687</strain>
    </source>
</reference>
<dbReference type="PANTHER" id="PTHR45663">
    <property type="entry name" value="GEO12009P1"/>
    <property type="match status" value="1"/>
</dbReference>
<dbReference type="GO" id="GO:0015035">
    <property type="term" value="F:protein-disulfide reductase activity"/>
    <property type="evidence" value="ECO:0007669"/>
    <property type="project" value="TreeGrafter"/>
</dbReference>
<dbReference type="Pfam" id="PF00085">
    <property type="entry name" value="Thioredoxin"/>
    <property type="match status" value="1"/>
</dbReference>
<dbReference type="GO" id="GO:0005829">
    <property type="term" value="C:cytosol"/>
    <property type="evidence" value="ECO:0007669"/>
    <property type="project" value="TreeGrafter"/>
</dbReference>
<keyword evidence="3" id="KW-1185">Reference proteome</keyword>
<dbReference type="InterPro" id="IPR013766">
    <property type="entry name" value="Thioredoxin_domain"/>
</dbReference>
<dbReference type="GO" id="GO:0045454">
    <property type="term" value="P:cell redox homeostasis"/>
    <property type="evidence" value="ECO:0007669"/>
    <property type="project" value="TreeGrafter"/>
</dbReference>
<evidence type="ECO:0000259" key="1">
    <source>
        <dbReference type="PROSITE" id="PS51352"/>
    </source>
</evidence>
<dbReference type="InterPro" id="IPR036249">
    <property type="entry name" value="Thioredoxin-like_sf"/>
</dbReference>
<comment type="caution">
    <text evidence="2">The sequence shown here is derived from an EMBL/GenBank/DDBJ whole genome shotgun (WGS) entry which is preliminary data.</text>
</comment>
<dbReference type="RefSeq" id="WP_125040104.1">
    <property type="nucleotide sequence ID" value="NZ_BHWB01000002.1"/>
</dbReference>
<dbReference type="OrthoDB" id="1029077at2"/>
<dbReference type="Proteomes" id="UP000288079">
    <property type="component" value="Unassembled WGS sequence"/>
</dbReference>
<accession>A0A401LQQ1</accession>
<feature type="domain" description="Thioredoxin" evidence="1">
    <location>
        <begin position="1"/>
        <end position="98"/>
    </location>
</feature>
<dbReference type="SUPFAM" id="SSF52833">
    <property type="entry name" value="Thioredoxin-like"/>
    <property type="match status" value="1"/>
</dbReference>
<proteinExistence type="predicted"/>
<dbReference type="PROSITE" id="PS51352">
    <property type="entry name" value="THIOREDOXIN_2"/>
    <property type="match status" value="1"/>
</dbReference>
<dbReference type="Gene3D" id="3.40.30.10">
    <property type="entry name" value="Glutaredoxin"/>
    <property type="match status" value="1"/>
</dbReference>
<organism evidence="2 3">
    <name type="scientific">Bacteroides faecalis</name>
    <dbReference type="NCBI Taxonomy" id="2447885"/>
    <lineage>
        <taxon>Bacteria</taxon>
        <taxon>Pseudomonadati</taxon>
        <taxon>Bacteroidota</taxon>
        <taxon>Bacteroidia</taxon>
        <taxon>Bacteroidales</taxon>
        <taxon>Bacteroidaceae</taxon>
        <taxon>Bacteroides</taxon>
    </lineage>
</organism>
<dbReference type="EMBL" id="BHWB01000002">
    <property type="protein sequence ID" value="GCB33803.1"/>
    <property type="molecule type" value="Genomic_DNA"/>
</dbReference>
<dbReference type="AlphaFoldDB" id="A0A401LQQ1"/>
<evidence type="ECO:0000313" key="3">
    <source>
        <dbReference type="Proteomes" id="UP000288079"/>
    </source>
</evidence>
<evidence type="ECO:0000313" key="2">
    <source>
        <dbReference type="EMBL" id="GCB33803.1"/>
    </source>
</evidence>
<dbReference type="CDD" id="cd02947">
    <property type="entry name" value="TRX_family"/>
    <property type="match status" value="1"/>
</dbReference>